<gene>
    <name evidence="1" type="ORF">Pla100_10600</name>
</gene>
<dbReference type="EMBL" id="SJPM01000001">
    <property type="protein sequence ID" value="TWU04123.1"/>
    <property type="molecule type" value="Genomic_DNA"/>
</dbReference>
<name>A0A5C6AW10_9BACT</name>
<dbReference type="Proteomes" id="UP000316213">
    <property type="component" value="Unassembled WGS sequence"/>
</dbReference>
<keyword evidence="2" id="KW-1185">Reference proteome</keyword>
<protein>
    <submittedName>
        <fullName evidence="1">Uncharacterized protein</fullName>
    </submittedName>
</protein>
<evidence type="ECO:0000313" key="2">
    <source>
        <dbReference type="Proteomes" id="UP000316213"/>
    </source>
</evidence>
<reference evidence="1 2" key="1">
    <citation type="submission" date="2019-02" db="EMBL/GenBank/DDBJ databases">
        <title>Deep-cultivation of Planctomycetes and their phenomic and genomic characterization uncovers novel biology.</title>
        <authorList>
            <person name="Wiegand S."/>
            <person name="Jogler M."/>
            <person name="Boedeker C."/>
            <person name="Pinto D."/>
            <person name="Vollmers J."/>
            <person name="Rivas-Marin E."/>
            <person name="Kohn T."/>
            <person name="Peeters S.H."/>
            <person name="Heuer A."/>
            <person name="Rast P."/>
            <person name="Oberbeckmann S."/>
            <person name="Bunk B."/>
            <person name="Jeske O."/>
            <person name="Meyerdierks A."/>
            <person name="Storesund J.E."/>
            <person name="Kallscheuer N."/>
            <person name="Luecker S."/>
            <person name="Lage O.M."/>
            <person name="Pohl T."/>
            <person name="Merkel B.J."/>
            <person name="Hornburger P."/>
            <person name="Mueller R.-W."/>
            <person name="Bruemmer F."/>
            <person name="Labrenz M."/>
            <person name="Spormann A.M."/>
            <person name="Op Den Camp H."/>
            <person name="Overmann J."/>
            <person name="Amann R."/>
            <person name="Jetten M.S.M."/>
            <person name="Mascher T."/>
            <person name="Medema M.H."/>
            <person name="Devos D.P."/>
            <person name="Kaster A.-K."/>
            <person name="Ovreas L."/>
            <person name="Rohde M."/>
            <person name="Galperin M.Y."/>
            <person name="Jogler C."/>
        </authorList>
    </citation>
    <scope>NUCLEOTIDE SEQUENCE [LARGE SCALE GENOMIC DNA]</scope>
    <source>
        <strain evidence="1 2">Pla100</strain>
    </source>
</reference>
<accession>A0A5C6AW10</accession>
<dbReference type="AlphaFoldDB" id="A0A5C6AW10"/>
<comment type="caution">
    <text evidence="1">The sequence shown here is derived from an EMBL/GenBank/DDBJ whole genome shotgun (WGS) entry which is preliminary data.</text>
</comment>
<proteinExistence type="predicted"/>
<sequence length="185" mass="21425">MPEYVEPNSDMDAFFAHPRITHRKTRNWPTPGGQRHWYAIDPKLMLEETRNLLECLPIGACAQSFDWKYDSPSDSGAWVEIQRYPDIWTAKFSNHGWASYPVPIDFESAARMFWDGLLVDTLYFMGYQRNREPKATIEHMAHSGLSHDLPEQFEERIKPQIVNHIKRRAAEIDGTKQTPADPHGG</sequence>
<evidence type="ECO:0000313" key="1">
    <source>
        <dbReference type="EMBL" id="TWU04123.1"/>
    </source>
</evidence>
<organism evidence="1 2">
    <name type="scientific">Neorhodopirellula pilleata</name>
    <dbReference type="NCBI Taxonomy" id="2714738"/>
    <lineage>
        <taxon>Bacteria</taxon>
        <taxon>Pseudomonadati</taxon>
        <taxon>Planctomycetota</taxon>
        <taxon>Planctomycetia</taxon>
        <taxon>Pirellulales</taxon>
        <taxon>Pirellulaceae</taxon>
        <taxon>Neorhodopirellula</taxon>
    </lineage>
</organism>